<dbReference type="AlphaFoldDB" id="A0A556N2L5"/>
<name>A0A556N2L5_9FLAO</name>
<organism evidence="2 3">
    <name type="scientific">Fluviicola chungangensis</name>
    <dbReference type="NCBI Taxonomy" id="2597671"/>
    <lineage>
        <taxon>Bacteria</taxon>
        <taxon>Pseudomonadati</taxon>
        <taxon>Bacteroidota</taxon>
        <taxon>Flavobacteriia</taxon>
        <taxon>Flavobacteriales</taxon>
        <taxon>Crocinitomicaceae</taxon>
        <taxon>Fluviicola</taxon>
    </lineage>
</organism>
<keyword evidence="1" id="KW-0812">Transmembrane</keyword>
<dbReference type="Proteomes" id="UP000316008">
    <property type="component" value="Unassembled WGS sequence"/>
</dbReference>
<comment type="caution">
    <text evidence="2">The sequence shown here is derived from an EMBL/GenBank/DDBJ whole genome shotgun (WGS) entry which is preliminary data.</text>
</comment>
<keyword evidence="1" id="KW-0472">Membrane</keyword>
<keyword evidence="1" id="KW-1133">Transmembrane helix</keyword>
<feature type="transmembrane region" description="Helical" evidence="1">
    <location>
        <begin position="126"/>
        <end position="148"/>
    </location>
</feature>
<evidence type="ECO:0000313" key="2">
    <source>
        <dbReference type="EMBL" id="TSJ46444.1"/>
    </source>
</evidence>
<evidence type="ECO:0000313" key="3">
    <source>
        <dbReference type="Proteomes" id="UP000316008"/>
    </source>
</evidence>
<sequence>MKKGGKLLTIILIPALLIQSCIVSAPKYAHVEQVMQLKTGMSMDTVNRRLGVEPYDIDKYDSTGYRSFVYKYRTTDRKTIPFMLRETNGKKKIGKYMDLVAYYDPANIAYRFESRATDSKVDQKKFNLNVVVTIVTVVVPSLLVYLGIQKTTK</sequence>
<dbReference type="EMBL" id="VLPL01000002">
    <property type="protein sequence ID" value="TSJ46444.1"/>
    <property type="molecule type" value="Genomic_DNA"/>
</dbReference>
<accession>A0A556N2L5</accession>
<keyword evidence="3" id="KW-1185">Reference proteome</keyword>
<evidence type="ECO:0000256" key="1">
    <source>
        <dbReference type="SAM" id="Phobius"/>
    </source>
</evidence>
<dbReference type="PROSITE" id="PS51257">
    <property type="entry name" value="PROKAR_LIPOPROTEIN"/>
    <property type="match status" value="1"/>
</dbReference>
<reference evidence="2 3" key="1">
    <citation type="submission" date="2019-07" db="EMBL/GenBank/DDBJ databases">
        <authorList>
            <person name="Huq M.A."/>
        </authorList>
    </citation>
    <scope>NUCLEOTIDE SEQUENCE [LARGE SCALE GENOMIC DNA]</scope>
    <source>
        <strain evidence="2 3">MAH-3</strain>
    </source>
</reference>
<dbReference type="RefSeq" id="WP_144331981.1">
    <property type="nucleotide sequence ID" value="NZ_VLPL01000002.1"/>
</dbReference>
<protein>
    <submittedName>
        <fullName evidence="2">Uncharacterized protein</fullName>
    </submittedName>
</protein>
<proteinExistence type="predicted"/>
<gene>
    <name evidence="2" type="ORF">FO442_04605</name>
</gene>